<evidence type="ECO:0000259" key="2">
    <source>
        <dbReference type="Pfam" id="PF00171"/>
    </source>
</evidence>
<gene>
    <name evidence="3" type="ORF">GPX89_25430</name>
</gene>
<dbReference type="PANTHER" id="PTHR43217:SF1">
    <property type="entry name" value="SUCCINATE SEMIALDEHYDE DEHYDROGENASE [NAD(P)+] SAD"/>
    <property type="match status" value="1"/>
</dbReference>
<feature type="domain" description="Aldehyde dehydrogenase" evidence="2">
    <location>
        <begin position="4"/>
        <end position="449"/>
    </location>
</feature>
<protein>
    <submittedName>
        <fullName evidence="3">Aldehyde dehydrogenase family protein</fullName>
    </submittedName>
</protein>
<proteinExistence type="predicted"/>
<evidence type="ECO:0000256" key="1">
    <source>
        <dbReference type="ARBA" id="ARBA00023002"/>
    </source>
</evidence>
<evidence type="ECO:0000313" key="3">
    <source>
        <dbReference type="EMBL" id="MVU80579.1"/>
    </source>
</evidence>
<sequence length="459" mass="49493">MIGTVDPTTGRTLDTYRFTSDRELELRLRRAQSAVRINGERPISERVRDFRVLAELLRARREDLALLITLEMGKPITQAWAEIDKCALACDFYADNMADVLTPQRVDVAPDVAEVRLRPLGVLLAIMPWNYPFWQVIRAMLPAIAVGNSVVLKHADNVTGSAKVLQSLFDETFGYGALTHVVLPPHRVAPLIEHPIIAGVAFTGSNKVGALVAATAGRAVKKSVLELGGSDPFIVLDDADVSAAAAAAVRSRFLNAGQSCIAAKRIIVQRGIFGDFVEAMVTELGKLVYGAPTETGTDVGPMARVDLRNELRRQLEVTVAAGARILFGGKADNRTGAWFPPTLVQVRDTYSAAFREETFGPLGAVLAVTSEEAALAAAEDSVYGLSCSIWGADRDAIDRLARRLHTGSVFVNRISESDPRLPVGGVKASGYGRELSHYGVTEFANVQTVRSAATSRSNP</sequence>
<keyword evidence="4" id="KW-1185">Reference proteome</keyword>
<reference evidence="3 4" key="1">
    <citation type="submission" date="2019-12" db="EMBL/GenBank/DDBJ databases">
        <title>Nocardia sp. nov. ET3-3 isolated from soil.</title>
        <authorList>
            <person name="Kanchanasin P."/>
            <person name="Tanasupawat S."/>
            <person name="Yuki M."/>
            <person name="Kudo T."/>
        </authorList>
    </citation>
    <scope>NUCLEOTIDE SEQUENCE [LARGE SCALE GENOMIC DNA]</scope>
    <source>
        <strain evidence="3 4">ET3-3</strain>
    </source>
</reference>
<dbReference type="PANTHER" id="PTHR43217">
    <property type="entry name" value="SUCCINATE SEMIALDEHYDE DEHYDROGENASE [NAD(P)+] SAD"/>
    <property type="match status" value="1"/>
</dbReference>
<dbReference type="EMBL" id="WRPP01000005">
    <property type="protein sequence ID" value="MVU80579.1"/>
    <property type="molecule type" value="Genomic_DNA"/>
</dbReference>
<dbReference type="PROSITE" id="PS00070">
    <property type="entry name" value="ALDEHYDE_DEHYDR_CYS"/>
    <property type="match status" value="1"/>
</dbReference>
<dbReference type="InterPro" id="IPR016162">
    <property type="entry name" value="Ald_DH_N"/>
</dbReference>
<dbReference type="Pfam" id="PF00171">
    <property type="entry name" value="Aldedh"/>
    <property type="match status" value="1"/>
</dbReference>
<comment type="caution">
    <text evidence="3">The sequence shown here is derived from an EMBL/GenBank/DDBJ whole genome shotgun (WGS) entry which is preliminary data.</text>
</comment>
<evidence type="ECO:0000313" key="4">
    <source>
        <dbReference type="Proteomes" id="UP000466794"/>
    </source>
</evidence>
<dbReference type="InterPro" id="IPR015590">
    <property type="entry name" value="Aldehyde_DH_dom"/>
</dbReference>
<dbReference type="Gene3D" id="3.40.309.10">
    <property type="entry name" value="Aldehyde Dehydrogenase, Chain A, domain 2"/>
    <property type="match status" value="1"/>
</dbReference>
<dbReference type="InterPro" id="IPR016163">
    <property type="entry name" value="Ald_DH_C"/>
</dbReference>
<dbReference type="SUPFAM" id="SSF53720">
    <property type="entry name" value="ALDH-like"/>
    <property type="match status" value="1"/>
</dbReference>
<name>A0A7K1V2B3_9NOCA</name>
<dbReference type="Proteomes" id="UP000466794">
    <property type="component" value="Unassembled WGS sequence"/>
</dbReference>
<dbReference type="GO" id="GO:0004777">
    <property type="term" value="F:succinate-semialdehyde dehydrogenase (NAD+) activity"/>
    <property type="evidence" value="ECO:0007669"/>
    <property type="project" value="TreeGrafter"/>
</dbReference>
<dbReference type="RefSeq" id="WP_157390186.1">
    <property type="nucleotide sequence ID" value="NZ_WRPP01000005.1"/>
</dbReference>
<dbReference type="Gene3D" id="3.40.605.10">
    <property type="entry name" value="Aldehyde Dehydrogenase, Chain A, domain 1"/>
    <property type="match status" value="1"/>
</dbReference>
<dbReference type="InterPro" id="IPR016160">
    <property type="entry name" value="Ald_DH_CS_CYS"/>
</dbReference>
<organism evidence="3 4">
    <name type="scientific">Nocardia terrae</name>
    <dbReference type="NCBI Taxonomy" id="2675851"/>
    <lineage>
        <taxon>Bacteria</taxon>
        <taxon>Bacillati</taxon>
        <taxon>Actinomycetota</taxon>
        <taxon>Actinomycetes</taxon>
        <taxon>Mycobacteriales</taxon>
        <taxon>Nocardiaceae</taxon>
        <taxon>Nocardia</taxon>
    </lineage>
</organism>
<dbReference type="InterPro" id="IPR016161">
    <property type="entry name" value="Ald_DH/histidinol_DH"/>
</dbReference>
<dbReference type="AlphaFoldDB" id="A0A7K1V2B3"/>
<accession>A0A7K1V2B3</accession>
<keyword evidence="1" id="KW-0560">Oxidoreductase</keyword>
<dbReference type="InterPro" id="IPR047110">
    <property type="entry name" value="GABD/Sad-like"/>
</dbReference>